<evidence type="ECO:0000313" key="1">
    <source>
        <dbReference type="EMBL" id="KAH7950057.1"/>
    </source>
</evidence>
<gene>
    <name evidence="1" type="ORF">HPB49_019012</name>
</gene>
<organism evidence="1 2">
    <name type="scientific">Dermacentor silvarum</name>
    <name type="common">Tick</name>
    <dbReference type="NCBI Taxonomy" id="543639"/>
    <lineage>
        <taxon>Eukaryota</taxon>
        <taxon>Metazoa</taxon>
        <taxon>Ecdysozoa</taxon>
        <taxon>Arthropoda</taxon>
        <taxon>Chelicerata</taxon>
        <taxon>Arachnida</taxon>
        <taxon>Acari</taxon>
        <taxon>Parasitiformes</taxon>
        <taxon>Ixodida</taxon>
        <taxon>Ixodoidea</taxon>
        <taxon>Ixodidae</taxon>
        <taxon>Rhipicephalinae</taxon>
        <taxon>Dermacentor</taxon>
    </lineage>
</organism>
<proteinExistence type="predicted"/>
<protein>
    <submittedName>
        <fullName evidence="1">Uncharacterized protein</fullName>
    </submittedName>
</protein>
<name>A0ACB8CST7_DERSI</name>
<dbReference type="Proteomes" id="UP000821865">
    <property type="component" value="Chromosome 5"/>
</dbReference>
<reference evidence="1" key="1">
    <citation type="submission" date="2020-05" db="EMBL/GenBank/DDBJ databases">
        <title>Large-scale comparative analyses of tick genomes elucidate their genetic diversity and vector capacities.</title>
        <authorList>
            <person name="Jia N."/>
            <person name="Wang J."/>
            <person name="Shi W."/>
            <person name="Du L."/>
            <person name="Sun Y."/>
            <person name="Zhan W."/>
            <person name="Jiang J."/>
            <person name="Wang Q."/>
            <person name="Zhang B."/>
            <person name="Ji P."/>
            <person name="Sakyi L.B."/>
            <person name="Cui X."/>
            <person name="Yuan T."/>
            <person name="Jiang B."/>
            <person name="Yang W."/>
            <person name="Lam T.T.-Y."/>
            <person name="Chang Q."/>
            <person name="Ding S."/>
            <person name="Wang X."/>
            <person name="Zhu J."/>
            <person name="Ruan X."/>
            <person name="Zhao L."/>
            <person name="Wei J."/>
            <person name="Que T."/>
            <person name="Du C."/>
            <person name="Cheng J."/>
            <person name="Dai P."/>
            <person name="Han X."/>
            <person name="Huang E."/>
            <person name="Gao Y."/>
            <person name="Liu J."/>
            <person name="Shao H."/>
            <person name="Ye R."/>
            <person name="Li L."/>
            <person name="Wei W."/>
            <person name="Wang X."/>
            <person name="Wang C."/>
            <person name="Yang T."/>
            <person name="Huo Q."/>
            <person name="Li W."/>
            <person name="Guo W."/>
            <person name="Chen H."/>
            <person name="Zhou L."/>
            <person name="Ni X."/>
            <person name="Tian J."/>
            <person name="Zhou Y."/>
            <person name="Sheng Y."/>
            <person name="Liu T."/>
            <person name="Pan Y."/>
            <person name="Xia L."/>
            <person name="Li J."/>
            <person name="Zhao F."/>
            <person name="Cao W."/>
        </authorList>
    </citation>
    <scope>NUCLEOTIDE SEQUENCE</scope>
    <source>
        <strain evidence="1">Dsil-2018</strain>
    </source>
</reference>
<sequence>MCAIGGKMLASASLTLVWIFAAEVFPTLYRTVGISACLVGTRVGSSVAPFLLELRTYLSDSIPMITLAAAAVFASSLMLLLPETLRVTLPDTIRESKQLGNSRKAGKDVSSKDTAIDSKLQLAGCQPTALDNDINH</sequence>
<evidence type="ECO:0000313" key="2">
    <source>
        <dbReference type="Proteomes" id="UP000821865"/>
    </source>
</evidence>
<comment type="caution">
    <text evidence="1">The sequence shown here is derived from an EMBL/GenBank/DDBJ whole genome shotgun (WGS) entry which is preliminary data.</text>
</comment>
<accession>A0ACB8CST7</accession>
<dbReference type="EMBL" id="CM023474">
    <property type="protein sequence ID" value="KAH7950057.1"/>
    <property type="molecule type" value="Genomic_DNA"/>
</dbReference>
<keyword evidence="2" id="KW-1185">Reference proteome</keyword>